<dbReference type="EMBL" id="CCYD01000610">
    <property type="protein sequence ID" value="CEG42124.1"/>
    <property type="molecule type" value="Genomic_DNA"/>
</dbReference>
<dbReference type="GeneID" id="36409647"/>
<protein>
    <submittedName>
        <fullName evidence="1">Uncharacterized protein</fullName>
    </submittedName>
</protein>
<organism evidence="1 2">
    <name type="scientific">Plasmopara halstedii</name>
    <name type="common">Downy mildew of sunflower</name>
    <dbReference type="NCBI Taxonomy" id="4781"/>
    <lineage>
        <taxon>Eukaryota</taxon>
        <taxon>Sar</taxon>
        <taxon>Stramenopiles</taxon>
        <taxon>Oomycota</taxon>
        <taxon>Peronosporomycetes</taxon>
        <taxon>Peronosporales</taxon>
        <taxon>Peronosporaceae</taxon>
        <taxon>Plasmopara</taxon>
    </lineage>
</organism>
<evidence type="ECO:0000313" key="1">
    <source>
        <dbReference type="EMBL" id="CEG42124.1"/>
    </source>
</evidence>
<dbReference type="AlphaFoldDB" id="A0A0P1AM53"/>
<accession>A0A0P1AM53</accession>
<keyword evidence="2" id="KW-1185">Reference proteome</keyword>
<name>A0A0P1AM53_PLAHL</name>
<dbReference type="RefSeq" id="XP_024578493.1">
    <property type="nucleotide sequence ID" value="XM_024727969.2"/>
</dbReference>
<dbReference type="Proteomes" id="UP000054928">
    <property type="component" value="Unassembled WGS sequence"/>
</dbReference>
<proteinExistence type="predicted"/>
<sequence length="105" mass="12590">MWSIRWLEQKSENRVFMHWCSFNFCSLILWNKKNLRAVVDQHLKVPFTIYSRCSMPHRHFCCDGINSVVAALTASRIIYDCRESKYYTLSIVRTTDAVILIHRYR</sequence>
<reference evidence="2" key="1">
    <citation type="submission" date="2014-09" db="EMBL/GenBank/DDBJ databases">
        <authorList>
            <person name="Sharma Rahul"/>
            <person name="Thines Marco"/>
        </authorList>
    </citation>
    <scope>NUCLEOTIDE SEQUENCE [LARGE SCALE GENOMIC DNA]</scope>
</reference>
<evidence type="ECO:0000313" key="2">
    <source>
        <dbReference type="Proteomes" id="UP000054928"/>
    </source>
</evidence>